<dbReference type="SUPFAM" id="SSF52047">
    <property type="entry name" value="RNI-like"/>
    <property type="match status" value="1"/>
</dbReference>
<evidence type="ECO:0008006" key="3">
    <source>
        <dbReference type="Google" id="ProtNLM"/>
    </source>
</evidence>
<name>A0A0C3QIV5_9AGAM</name>
<evidence type="ECO:0000313" key="2">
    <source>
        <dbReference type="Proteomes" id="UP000054248"/>
    </source>
</evidence>
<keyword evidence="2" id="KW-1185">Reference proteome</keyword>
<dbReference type="EMBL" id="KN823032">
    <property type="protein sequence ID" value="KIO25969.1"/>
    <property type="molecule type" value="Genomic_DNA"/>
</dbReference>
<dbReference type="OrthoDB" id="3208208at2759"/>
<protein>
    <recommendedName>
        <fullName evidence="3">F-box domain-containing protein</fullName>
    </recommendedName>
</protein>
<sequence length="438" mass="49792">MPSPAQTTKLSLEPEVGKPTQFQSCTILSLPNELLLRVIALLSTVSIPNLMVNRSLRSVCEQGLYRSISLPRYPRRSIRLLETFLHRPDLALLVRHLEIDFSWLFPGLFPQDQVPSAIQPDGLVALSLAKNLNSLSLAGVASWIWEPEMAKLREAIFKMKLIRLDVPLIRDPHTEYACVWPGDSDIEDDWNGDLGDEIRKLLQAQPLLEEFKFSDSSITYKTSASLRNNLKHSDVPSLKSLQASPHLAMAFLPVANRLESLNLRIEDWDDRLLSDMETKSTAIKLAIRHFTIRVWYHDEWLWSNLAKVFALFPKTEELSVAINSLTTATDVEPASYFFEMVGKNIYHLPSLRHIEVKFETLYPETPGIFEVGTDSLVEYKIACPTLETVVDPAKRLWTFRYNHQGSGDFEHWLVGPLIKERLAPVKDLPAPEGSNSLR</sequence>
<gene>
    <name evidence="1" type="ORF">M407DRAFT_24719</name>
</gene>
<dbReference type="HOGENOM" id="CLU_625844_0_0_1"/>
<evidence type="ECO:0000313" key="1">
    <source>
        <dbReference type="EMBL" id="KIO25969.1"/>
    </source>
</evidence>
<reference evidence="2" key="2">
    <citation type="submission" date="2015-01" db="EMBL/GenBank/DDBJ databases">
        <title>Evolutionary Origins and Diversification of the Mycorrhizal Mutualists.</title>
        <authorList>
            <consortium name="DOE Joint Genome Institute"/>
            <consortium name="Mycorrhizal Genomics Consortium"/>
            <person name="Kohler A."/>
            <person name="Kuo A."/>
            <person name="Nagy L.G."/>
            <person name="Floudas D."/>
            <person name="Copeland A."/>
            <person name="Barry K.W."/>
            <person name="Cichocki N."/>
            <person name="Veneault-Fourrey C."/>
            <person name="LaButti K."/>
            <person name="Lindquist E.A."/>
            <person name="Lipzen A."/>
            <person name="Lundell T."/>
            <person name="Morin E."/>
            <person name="Murat C."/>
            <person name="Riley R."/>
            <person name="Ohm R."/>
            <person name="Sun H."/>
            <person name="Tunlid A."/>
            <person name="Henrissat B."/>
            <person name="Grigoriev I.V."/>
            <person name="Hibbett D.S."/>
            <person name="Martin F."/>
        </authorList>
    </citation>
    <scope>NUCLEOTIDE SEQUENCE [LARGE SCALE GENOMIC DNA]</scope>
    <source>
        <strain evidence="2">MUT 4182</strain>
    </source>
</reference>
<reference evidence="1 2" key="1">
    <citation type="submission" date="2014-04" db="EMBL/GenBank/DDBJ databases">
        <authorList>
            <consortium name="DOE Joint Genome Institute"/>
            <person name="Kuo A."/>
            <person name="Girlanda M."/>
            <person name="Perotto S."/>
            <person name="Kohler A."/>
            <person name="Nagy L.G."/>
            <person name="Floudas D."/>
            <person name="Copeland A."/>
            <person name="Barry K.W."/>
            <person name="Cichocki N."/>
            <person name="Veneault-Fourrey C."/>
            <person name="LaButti K."/>
            <person name="Lindquist E.A."/>
            <person name="Lipzen A."/>
            <person name="Lundell T."/>
            <person name="Morin E."/>
            <person name="Murat C."/>
            <person name="Sun H."/>
            <person name="Tunlid A."/>
            <person name="Henrissat B."/>
            <person name="Grigoriev I.V."/>
            <person name="Hibbett D.S."/>
            <person name="Martin F."/>
            <person name="Nordberg H.P."/>
            <person name="Cantor M.N."/>
            <person name="Hua S.X."/>
        </authorList>
    </citation>
    <scope>NUCLEOTIDE SEQUENCE [LARGE SCALE GENOMIC DNA]</scope>
    <source>
        <strain evidence="1 2">MUT 4182</strain>
    </source>
</reference>
<proteinExistence type="predicted"/>
<accession>A0A0C3QIV5</accession>
<organism evidence="1 2">
    <name type="scientific">Tulasnella calospora MUT 4182</name>
    <dbReference type="NCBI Taxonomy" id="1051891"/>
    <lineage>
        <taxon>Eukaryota</taxon>
        <taxon>Fungi</taxon>
        <taxon>Dikarya</taxon>
        <taxon>Basidiomycota</taxon>
        <taxon>Agaricomycotina</taxon>
        <taxon>Agaricomycetes</taxon>
        <taxon>Cantharellales</taxon>
        <taxon>Tulasnellaceae</taxon>
        <taxon>Tulasnella</taxon>
    </lineage>
</organism>
<dbReference type="AlphaFoldDB" id="A0A0C3QIV5"/>
<dbReference type="Proteomes" id="UP000054248">
    <property type="component" value="Unassembled WGS sequence"/>
</dbReference>